<dbReference type="PROSITE" id="PS51186">
    <property type="entry name" value="GNAT"/>
    <property type="match status" value="1"/>
</dbReference>
<evidence type="ECO:0000313" key="2">
    <source>
        <dbReference type="EMBL" id="EQD74126.1"/>
    </source>
</evidence>
<sequence>MIDRGSVLALYDTEMRRDPIPESGTRVERVGTIVRVVGTDNYVLFSDLTGAGARAVVASQANFFRDEGVKVEWKVFGHDRPKDLAEILGEEGFVPDEPETLVAFDLRNESLGAPSISGPEIRQVVNATQLRDALQANEAAFGPDTHGFLDRYRDHLTDPTMALFVAYVDGSPAATGRLEMPPGKSFAGLWGGGTSPRFRHRGIYRSLVAARAALARQRGYSFLTVDAGAMSLPILERLGFVPLTTTRGWVLHPPQRRPP</sequence>
<organism evidence="2">
    <name type="scientific">mine drainage metagenome</name>
    <dbReference type="NCBI Taxonomy" id="410659"/>
    <lineage>
        <taxon>unclassified sequences</taxon>
        <taxon>metagenomes</taxon>
        <taxon>ecological metagenomes</taxon>
    </lineage>
</organism>
<accession>T1BMS5</accession>
<comment type="caution">
    <text evidence="2">The sequence shown here is derived from an EMBL/GenBank/DDBJ whole genome shotgun (WGS) entry which is preliminary data.</text>
</comment>
<name>T1BMS5_9ZZZZ</name>
<dbReference type="AlphaFoldDB" id="T1BMS5"/>
<feature type="domain" description="N-acetyltransferase" evidence="1">
    <location>
        <begin position="119"/>
        <end position="259"/>
    </location>
</feature>
<proteinExistence type="predicted"/>
<dbReference type="EMBL" id="AUZY01001709">
    <property type="protein sequence ID" value="EQD74126.1"/>
    <property type="molecule type" value="Genomic_DNA"/>
</dbReference>
<keyword evidence="2" id="KW-0808">Transferase</keyword>
<dbReference type="Pfam" id="PF00583">
    <property type="entry name" value="Acetyltransf_1"/>
    <property type="match status" value="1"/>
</dbReference>
<dbReference type="Gene3D" id="3.40.630.30">
    <property type="match status" value="1"/>
</dbReference>
<evidence type="ECO:0000259" key="1">
    <source>
        <dbReference type="PROSITE" id="PS51186"/>
    </source>
</evidence>
<dbReference type="SUPFAM" id="SSF55729">
    <property type="entry name" value="Acyl-CoA N-acyltransferases (Nat)"/>
    <property type="match status" value="1"/>
</dbReference>
<gene>
    <name evidence="2" type="ORF">B1B_02851</name>
</gene>
<protein>
    <submittedName>
        <fullName evidence="2">Acetyltransferase</fullName>
    </submittedName>
</protein>
<reference evidence="2" key="1">
    <citation type="submission" date="2013-08" db="EMBL/GenBank/DDBJ databases">
        <authorList>
            <person name="Mendez C."/>
            <person name="Richter M."/>
            <person name="Ferrer M."/>
            <person name="Sanchez J."/>
        </authorList>
    </citation>
    <scope>NUCLEOTIDE SEQUENCE</scope>
</reference>
<dbReference type="InterPro" id="IPR000182">
    <property type="entry name" value="GNAT_dom"/>
</dbReference>
<reference evidence="2" key="2">
    <citation type="journal article" date="2014" name="ISME J.">
        <title>Microbial stratification in low pH oxic and suboxic macroscopic growths along an acid mine drainage.</title>
        <authorList>
            <person name="Mendez-Garcia C."/>
            <person name="Mesa V."/>
            <person name="Sprenger R.R."/>
            <person name="Richter M."/>
            <person name="Diez M.S."/>
            <person name="Solano J."/>
            <person name="Bargiela R."/>
            <person name="Golyshina O.V."/>
            <person name="Manteca A."/>
            <person name="Ramos J.L."/>
            <person name="Gallego J.R."/>
            <person name="Llorente I."/>
            <person name="Martins Dos Santos V.A."/>
            <person name="Jensen O.N."/>
            <person name="Pelaez A.I."/>
            <person name="Sanchez J."/>
            <person name="Ferrer M."/>
        </authorList>
    </citation>
    <scope>NUCLEOTIDE SEQUENCE</scope>
</reference>
<dbReference type="InterPro" id="IPR016181">
    <property type="entry name" value="Acyl_CoA_acyltransferase"/>
</dbReference>
<dbReference type="GO" id="GO:0016747">
    <property type="term" value="F:acyltransferase activity, transferring groups other than amino-acyl groups"/>
    <property type="evidence" value="ECO:0007669"/>
    <property type="project" value="InterPro"/>
</dbReference>